<keyword evidence="4" id="KW-1185">Reference proteome</keyword>
<dbReference type="InterPro" id="IPR041916">
    <property type="entry name" value="Anti_sigma_zinc_sf"/>
</dbReference>
<dbReference type="EMBL" id="BJTG01000004">
    <property type="protein sequence ID" value="GEJ57440.1"/>
    <property type="molecule type" value="Genomic_DNA"/>
</dbReference>
<dbReference type="InterPro" id="IPR027383">
    <property type="entry name" value="Znf_put"/>
</dbReference>
<dbReference type="Gene3D" id="1.10.10.1320">
    <property type="entry name" value="Anti-sigma factor, zinc-finger domain"/>
    <property type="match status" value="1"/>
</dbReference>
<feature type="transmembrane region" description="Helical" evidence="1">
    <location>
        <begin position="143"/>
        <end position="162"/>
    </location>
</feature>
<gene>
    <name evidence="3" type="ORF">AMYX_21810</name>
</gene>
<organism evidence="3 4">
    <name type="scientific">Anaeromyxobacter diazotrophicus</name>
    <dbReference type="NCBI Taxonomy" id="2590199"/>
    <lineage>
        <taxon>Bacteria</taxon>
        <taxon>Pseudomonadati</taxon>
        <taxon>Myxococcota</taxon>
        <taxon>Myxococcia</taxon>
        <taxon>Myxococcales</taxon>
        <taxon>Cystobacterineae</taxon>
        <taxon>Anaeromyxobacteraceae</taxon>
        <taxon>Anaeromyxobacter</taxon>
    </lineage>
</organism>
<evidence type="ECO:0000256" key="1">
    <source>
        <dbReference type="SAM" id="Phobius"/>
    </source>
</evidence>
<feature type="domain" description="Putative zinc-finger" evidence="2">
    <location>
        <begin position="7"/>
        <end position="36"/>
    </location>
</feature>
<sequence>MTSHLTDELAQAYVDRALPDAERARCAEHLAACQDCGLVVESYRALAAALDGLDAPAPPAGFTAGVMARIDLTQRERAFDRRLALGILGVATCLALALFALAGSAGWAPVLSGATEAFARAARAAAVTADVAAPLLRALRLQIALGCAALALPLLLALSRLVPRTAAAPA</sequence>
<reference evidence="4" key="1">
    <citation type="journal article" date="2020" name="Appl. Environ. Microbiol.">
        <title>Diazotrophic Anaeromyxobacter Isolates from Soils.</title>
        <authorList>
            <person name="Masuda Y."/>
            <person name="Yamanaka H."/>
            <person name="Xu Z.X."/>
            <person name="Shiratori Y."/>
            <person name="Aono T."/>
            <person name="Amachi S."/>
            <person name="Senoo K."/>
            <person name="Itoh H."/>
        </authorList>
    </citation>
    <scope>NUCLEOTIDE SEQUENCE [LARGE SCALE GENOMIC DNA]</scope>
    <source>
        <strain evidence="4">R267</strain>
    </source>
</reference>
<dbReference type="AlphaFoldDB" id="A0A7I9VMT5"/>
<keyword evidence="1" id="KW-0472">Membrane</keyword>
<dbReference type="Pfam" id="PF13490">
    <property type="entry name" value="zf-HC2"/>
    <property type="match status" value="1"/>
</dbReference>
<keyword evidence="1" id="KW-1133">Transmembrane helix</keyword>
<evidence type="ECO:0000313" key="3">
    <source>
        <dbReference type="EMBL" id="GEJ57440.1"/>
    </source>
</evidence>
<protein>
    <recommendedName>
        <fullName evidence="2">Putative zinc-finger domain-containing protein</fullName>
    </recommendedName>
</protein>
<dbReference type="Proteomes" id="UP000503640">
    <property type="component" value="Unassembled WGS sequence"/>
</dbReference>
<proteinExistence type="predicted"/>
<feature type="transmembrane region" description="Helical" evidence="1">
    <location>
        <begin position="83"/>
        <end position="102"/>
    </location>
</feature>
<evidence type="ECO:0000259" key="2">
    <source>
        <dbReference type="Pfam" id="PF13490"/>
    </source>
</evidence>
<dbReference type="RefSeq" id="WP_176064936.1">
    <property type="nucleotide sequence ID" value="NZ_BJTG01000004.1"/>
</dbReference>
<keyword evidence="1" id="KW-0812">Transmembrane</keyword>
<accession>A0A7I9VMT5</accession>
<name>A0A7I9VMT5_9BACT</name>
<evidence type="ECO:0000313" key="4">
    <source>
        <dbReference type="Proteomes" id="UP000503640"/>
    </source>
</evidence>
<comment type="caution">
    <text evidence="3">The sequence shown here is derived from an EMBL/GenBank/DDBJ whole genome shotgun (WGS) entry which is preliminary data.</text>
</comment>